<feature type="compositionally biased region" description="Polar residues" evidence="1">
    <location>
        <begin position="1"/>
        <end position="10"/>
    </location>
</feature>
<protein>
    <submittedName>
        <fullName evidence="2">Uncharacterized protein</fullName>
    </submittedName>
</protein>
<organism evidence="2 3">
    <name type="scientific">Deinococcus peraridilitoris (strain DSM 19664 / LMG 22246 / CIP 109416 / KR-200)</name>
    <dbReference type="NCBI Taxonomy" id="937777"/>
    <lineage>
        <taxon>Bacteria</taxon>
        <taxon>Thermotogati</taxon>
        <taxon>Deinococcota</taxon>
        <taxon>Deinococci</taxon>
        <taxon>Deinococcales</taxon>
        <taxon>Deinococcaceae</taxon>
        <taxon>Deinococcus</taxon>
    </lineage>
</organism>
<geneLocation type="plasmid" evidence="2 3">
    <name>pDEIPE01</name>
</geneLocation>
<feature type="compositionally biased region" description="Basic and acidic residues" evidence="1">
    <location>
        <begin position="14"/>
        <end position="26"/>
    </location>
</feature>
<gene>
    <name evidence="2" type="ordered locus">Deipe_4281</name>
</gene>
<reference evidence="3" key="1">
    <citation type="submission" date="2012-03" db="EMBL/GenBank/DDBJ databases">
        <title>Complete sequence of plasmid 1 of Deinococcus peraridilitoris DSM 19664.</title>
        <authorList>
            <person name="Lucas S."/>
            <person name="Copeland A."/>
            <person name="Lapidus A."/>
            <person name="Glavina del Rio T."/>
            <person name="Dalin E."/>
            <person name="Tice H."/>
            <person name="Bruce D."/>
            <person name="Goodwin L."/>
            <person name="Pitluck S."/>
            <person name="Peters L."/>
            <person name="Mikhailova N."/>
            <person name="Lu M."/>
            <person name="Kyrpides N."/>
            <person name="Mavromatis K."/>
            <person name="Ivanova N."/>
            <person name="Brettin T."/>
            <person name="Detter J.C."/>
            <person name="Han C."/>
            <person name="Larimer F."/>
            <person name="Land M."/>
            <person name="Hauser L."/>
            <person name="Markowitz V."/>
            <person name="Cheng J.-F."/>
            <person name="Hugenholtz P."/>
            <person name="Woyke T."/>
            <person name="Wu D."/>
            <person name="Pukall R."/>
            <person name="Steenblock K."/>
            <person name="Brambilla E."/>
            <person name="Klenk H.-P."/>
            <person name="Eisen J.A."/>
        </authorList>
    </citation>
    <scope>NUCLEOTIDE SEQUENCE [LARGE SCALE GENOMIC DNA]</scope>
    <source>
        <strain evidence="3">DSM 19664 / LMG 22246 / CIP 109416 / KR-200</strain>
        <plasmid evidence="3">Plasmid pDEIPE01</plasmid>
    </source>
</reference>
<feature type="region of interest" description="Disordered" evidence="1">
    <location>
        <begin position="54"/>
        <end position="109"/>
    </location>
</feature>
<name>L0A891_DEIPD</name>
<keyword evidence="3" id="KW-1185">Reference proteome</keyword>
<evidence type="ECO:0000313" key="3">
    <source>
        <dbReference type="Proteomes" id="UP000010467"/>
    </source>
</evidence>
<dbReference type="Proteomes" id="UP000010467">
    <property type="component" value="Plasmid pDEIPE01"/>
</dbReference>
<evidence type="ECO:0000256" key="1">
    <source>
        <dbReference type="SAM" id="MobiDB-lite"/>
    </source>
</evidence>
<dbReference type="AlphaFoldDB" id="L0A891"/>
<dbReference type="KEGG" id="dpd:Deipe_4281"/>
<proteinExistence type="predicted"/>
<sequence>MPGKPSSSYSAHAEGQRTEQLLDPRGDSAVGSDEVGEAFCEGAFGAGGIAAAESPGAELEDDFLTEAGEVPDSAEGAVVNTPGLRLTGRAGHTGASTAQGQKRLPVKGA</sequence>
<evidence type="ECO:0000313" key="2">
    <source>
        <dbReference type="EMBL" id="AFZ69624.1"/>
    </source>
</evidence>
<keyword evidence="2" id="KW-0614">Plasmid</keyword>
<feature type="region of interest" description="Disordered" evidence="1">
    <location>
        <begin position="1"/>
        <end position="34"/>
    </location>
</feature>
<dbReference type="EMBL" id="CP003383">
    <property type="protein sequence ID" value="AFZ69624.1"/>
    <property type="molecule type" value="Genomic_DNA"/>
</dbReference>
<accession>L0A891</accession>
<dbReference type="HOGENOM" id="CLU_2179520_0_0_0"/>